<dbReference type="GeneID" id="26797800"/>
<dbReference type="Proteomes" id="UP000204630">
    <property type="component" value="Segment"/>
</dbReference>
<evidence type="ECO:0000313" key="2">
    <source>
        <dbReference type="Proteomes" id="UP000204630"/>
    </source>
</evidence>
<proteinExistence type="predicted"/>
<sequence length="204" mass="22440">MALTKTDKRFEHGLGRGVVFPIVKGKYESGIEIKGLRAQSESPEASQTDIWADMEGEAFFTQQGAVTRTTEVTSLGYPEEFAVHALGKELKNGFLQNNPRNYNRFALVFAEWQQDEVKGELIQVNIYYNLQASPASVERAVDEGEITATEKPITCGVSSTPLAGTDFASFVVDPNDPEDPNLAKYKSIYETGTIVTPLDAPEVK</sequence>
<dbReference type="EMBL" id="KT339177">
    <property type="protein sequence ID" value="ALA06988.1"/>
    <property type="molecule type" value="Genomic_DNA"/>
</dbReference>
<accession>A0A0N9BAU7</accession>
<organism evidence="1 2">
    <name type="scientific">Lactococcus phage GE1</name>
    <dbReference type="NCBI Taxonomy" id="1698369"/>
    <lineage>
        <taxon>Viruses</taxon>
        <taxon>Duplodnaviria</taxon>
        <taxon>Heunggongvirae</taxon>
        <taxon>Uroviricota</taxon>
        <taxon>Caudoviricetes</taxon>
        <taxon>Chertseyvirus</taxon>
        <taxon>Chertseyvirus GE1</taxon>
    </lineage>
</organism>
<name>A0A0N9BAU7_9CAUD</name>
<dbReference type="RefSeq" id="YP_009226662.1">
    <property type="nucleotide sequence ID" value="NC_029118.1"/>
</dbReference>
<dbReference type="KEGG" id="vg:26797800"/>
<keyword evidence="2" id="KW-1185">Reference proteome</keyword>
<protein>
    <submittedName>
        <fullName evidence="1">Major tail shaft protein</fullName>
    </submittedName>
</protein>
<evidence type="ECO:0000313" key="1">
    <source>
        <dbReference type="EMBL" id="ALA06988.1"/>
    </source>
</evidence>
<reference evidence="1 2" key="1">
    <citation type="journal article" date="2015" name="Appl. Environ. Microbiol.">
        <title>A virulent phage infecting Lactococcus garvieae, with homology to Lactococcus lactis phages.</title>
        <authorList>
            <person name="Eraclio G."/>
            <person name="Tremblay D.M."/>
            <person name="Lacelle-Cote A."/>
            <person name="Labrie S.J."/>
            <person name="Fortina M.G."/>
            <person name="Moineau S."/>
        </authorList>
    </citation>
    <scope>NUCLEOTIDE SEQUENCE [LARGE SCALE GENOMIC DNA]</scope>
</reference>